<gene>
    <name evidence="1" type="ORF">PQR01_01610</name>
</gene>
<reference evidence="1 2" key="1">
    <citation type="journal article" date="2024" name="Chem. Sci.">
        <title>Discovery of megapolipeptins by genome mining of a Burkholderiales bacteria collection.</title>
        <authorList>
            <person name="Paulo B.S."/>
            <person name="Recchia M.J.J."/>
            <person name="Lee S."/>
            <person name="Fergusson C.H."/>
            <person name="Romanowski S.B."/>
            <person name="Hernandez A."/>
            <person name="Krull N."/>
            <person name="Liu D.Y."/>
            <person name="Cavanagh H."/>
            <person name="Bos A."/>
            <person name="Gray C.A."/>
            <person name="Murphy B.T."/>
            <person name="Linington R.G."/>
            <person name="Eustaquio A.S."/>
        </authorList>
    </citation>
    <scope>NUCLEOTIDE SEQUENCE [LARGE SCALE GENOMIC DNA]</scope>
    <source>
        <strain evidence="1 2">RL18-126-BIB-B</strain>
    </source>
</reference>
<comment type="caution">
    <text evidence="1">The sequence shown here is derived from an EMBL/GenBank/DDBJ whole genome shotgun (WGS) entry which is preliminary data.</text>
</comment>
<keyword evidence="2" id="KW-1185">Reference proteome</keyword>
<evidence type="ECO:0000313" key="1">
    <source>
        <dbReference type="EMBL" id="MFM0102218.1"/>
    </source>
</evidence>
<proteinExistence type="predicted"/>
<protein>
    <submittedName>
        <fullName evidence="1">PHB depolymerase family esterase</fullName>
    </submittedName>
</protein>
<name>A0ACC7N596_9BURK</name>
<accession>A0ACC7N596</accession>
<sequence>MPAALALADAHALSRCAIARLALIERVISRHRPGGLTCAMQCIGYADLQGFHETEAQGSEARRAVMKNKKARAGVARQAIAAGCVLASLIVCAPNAAQAAQSLKAYDVKLDETTVSGVSSGAYMAVQFAVAYSSIVKGVGATAGGPYFCAGTFLNRDLTTRRVIAHCMQGDPGYPAVPITSADAAGFIRHVQTLSTRGEIDPVENLARQRVWIFHGYNDGLVNKPVTDALYAFYAHYAGTQVFYKDNLRSGHAQIIDYCPSGTGGSPPLQNCDCSVTGNEYIKNCGYDAAGVLLQHLLGDLHDKVAPPHGDLATFSQDEFALDSLGRKNAAAISMGATGYVYVPASCAAMQPCSVHVALHGCSQNADTIGDRFAEYAGYNEWADANHLIVLYPQTASSPSFDDPFVNNPQGCWDWWGYNQQTDTHGTYATKAGLQIAAIKRMLDRLAGGYSGWQTRPTAGALGLTDFTDRQVALRWGSVANAVSTDVYRGSSAGGPFMKLNSAGPVAGGVFVDITTAPETTYFYVIKSVDSAGGKLQESAPVKVTTAPAPPKCDPYFSILAEHAVTKAGLPTDQTCP</sequence>
<evidence type="ECO:0000313" key="2">
    <source>
        <dbReference type="Proteomes" id="UP001629235"/>
    </source>
</evidence>
<organism evidence="1 2">
    <name type="scientific">Paraburkholderia rhynchosiae</name>
    <dbReference type="NCBI Taxonomy" id="487049"/>
    <lineage>
        <taxon>Bacteria</taxon>
        <taxon>Pseudomonadati</taxon>
        <taxon>Pseudomonadota</taxon>
        <taxon>Betaproteobacteria</taxon>
        <taxon>Burkholderiales</taxon>
        <taxon>Burkholderiaceae</taxon>
        <taxon>Paraburkholderia</taxon>
    </lineage>
</organism>
<dbReference type="Proteomes" id="UP001629235">
    <property type="component" value="Unassembled WGS sequence"/>
</dbReference>
<dbReference type="EMBL" id="JAQQDW010000002">
    <property type="protein sequence ID" value="MFM0102218.1"/>
    <property type="molecule type" value="Genomic_DNA"/>
</dbReference>